<keyword evidence="1" id="KW-0802">TPR repeat</keyword>
<protein>
    <submittedName>
        <fullName evidence="2">Tetratricopeptide repeat protein</fullName>
    </submittedName>
</protein>
<gene>
    <name evidence="2" type="ORF">IAD18_01655</name>
</gene>
<sequence>MPHIKSLIDNNRTEEAIRLLDRLIADDAGNDQLYFLRGNAYRKHNNWKNALTDYCKAAELNPDSPAVAAYNAAIEILNFRNTDLLNP</sequence>
<reference evidence="2" key="1">
    <citation type="submission" date="2020-10" db="EMBL/GenBank/DDBJ databases">
        <authorList>
            <person name="Gilroy R."/>
        </authorList>
    </citation>
    <scope>NUCLEOTIDE SEQUENCE</scope>
    <source>
        <strain evidence="2">17073</strain>
    </source>
</reference>
<dbReference type="InterPro" id="IPR011990">
    <property type="entry name" value="TPR-like_helical_dom_sf"/>
</dbReference>
<dbReference type="PROSITE" id="PS50005">
    <property type="entry name" value="TPR"/>
    <property type="match status" value="1"/>
</dbReference>
<evidence type="ECO:0000313" key="3">
    <source>
        <dbReference type="Proteomes" id="UP000824076"/>
    </source>
</evidence>
<dbReference type="SUPFAM" id="SSF48452">
    <property type="entry name" value="TPR-like"/>
    <property type="match status" value="1"/>
</dbReference>
<reference evidence="2" key="2">
    <citation type="journal article" date="2021" name="PeerJ">
        <title>Extensive microbial diversity within the chicken gut microbiome revealed by metagenomics and culture.</title>
        <authorList>
            <person name="Gilroy R."/>
            <person name="Ravi A."/>
            <person name="Getino M."/>
            <person name="Pursley I."/>
            <person name="Horton D.L."/>
            <person name="Alikhan N.F."/>
            <person name="Baker D."/>
            <person name="Gharbi K."/>
            <person name="Hall N."/>
            <person name="Watson M."/>
            <person name="Adriaenssens E.M."/>
            <person name="Foster-Nyarko E."/>
            <person name="Jarju S."/>
            <person name="Secka A."/>
            <person name="Antonio M."/>
            <person name="Oren A."/>
            <person name="Chaudhuri R.R."/>
            <person name="La Ragione R."/>
            <person name="Hildebrand F."/>
            <person name="Pallen M.J."/>
        </authorList>
    </citation>
    <scope>NUCLEOTIDE SEQUENCE</scope>
    <source>
        <strain evidence="2">17073</strain>
    </source>
</reference>
<dbReference type="Proteomes" id="UP000824076">
    <property type="component" value="Unassembled WGS sequence"/>
</dbReference>
<dbReference type="AlphaFoldDB" id="A0A9D1IM59"/>
<dbReference type="Gene3D" id="1.25.40.10">
    <property type="entry name" value="Tetratricopeptide repeat domain"/>
    <property type="match status" value="1"/>
</dbReference>
<evidence type="ECO:0000313" key="2">
    <source>
        <dbReference type="EMBL" id="HIU38354.1"/>
    </source>
</evidence>
<dbReference type="SMART" id="SM00028">
    <property type="entry name" value="TPR"/>
    <property type="match status" value="1"/>
</dbReference>
<name>A0A9D1IM59_9BACT</name>
<dbReference type="Pfam" id="PF13432">
    <property type="entry name" value="TPR_16"/>
    <property type="match status" value="1"/>
</dbReference>
<comment type="caution">
    <text evidence="2">The sequence shown here is derived from an EMBL/GenBank/DDBJ whole genome shotgun (WGS) entry which is preliminary data.</text>
</comment>
<dbReference type="InterPro" id="IPR019734">
    <property type="entry name" value="TPR_rpt"/>
</dbReference>
<proteinExistence type="predicted"/>
<dbReference type="EMBL" id="DVMS01000042">
    <property type="protein sequence ID" value="HIU38354.1"/>
    <property type="molecule type" value="Genomic_DNA"/>
</dbReference>
<feature type="repeat" description="TPR" evidence="1">
    <location>
        <begin position="31"/>
        <end position="64"/>
    </location>
</feature>
<accession>A0A9D1IM59</accession>
<evidence type="ECO:0000256" key="1">
    <source>
        <dbReference type="PROSITE-ProRule" id="PRU00339"/>
    </source>
</evidence>
<organism evidence="2 3">
    <name type="scientific">Candidatus Limisoma intestinavium</name>
    <dbReference type="NCBI Taxonomy" id="2840856"/>
    <lineage>
        <taxon>Bacteria</taxon>
        <taxon>Pseudomonadati</taxon>
        <taxon>Bacteroidota</taxon>
        <taxon>Bacteroidia</taxon>
        <taxon>Bacteroidales</taxon>
        <taxon>Candidatus Limisoma</taxon>
    </lineage>
</organism>